<organism evidence="1">
    <name type="scientific">Cacopsylla melanoneura</name>
    <dbReference type="NCBI Taxonomy" id="428564"/>
    <lineage>
        <taxon>Eukaryota</taxon>
        <taxon>Metazoa</taxon>
        <taxon>Ecdysozoa</taxon>
        <taxon>Arthropoda</taxon>
        <taxon>Hexapoda</taxon>
        <taxon>Insecta</taxon>
        <taxon>Pterygota</taxon>
        <taxon>Neoptera</taxon>
        <taxon>Paraneoptera</taxon>
        <taxon>Hemiptera</taxon>
        <taxon>Sternorrhyncha</taxon>
        <taxon>Psylloidea</taxon>
        <taxon>Psyllidae</taxon>
        <taxon>Psyllinae</taxon>
        <taxon>Cacopsylla</taxon>
    </lineage>
</organism>
<sequence length="106" mass="11517">MIFMAIVRLPLHGQAGTISFTASRTAILCARFVDMEGGATYTNWRVPAASNADSSSCSCLLKTAAPSTYSFRRISPFLNAFSRSTAPPMRTTFWRGRPCLRGSSTS</sequence>
<accession>A0A8D8Q8X1</accession>
<dbReference type="EMBL" id="HBUF01065119">
    <property type="protein sequence ID" value="CAG6627354.1"/>
    <property type="molecule type" value="Transcribed_RNA"/>
</dbReference>
<protein>
    <submittedName>
        <fullName evidence="1">Uncharacterized protein</fullName>
    </submittedName>
</protein>
<dbReference type="AlphaFoldDB" id="A0A8D8Q8X1"/>
<name>A0A8D8Q8X1_9HEMI</name>
<reference evidence="1" key="1">
    <citation type="submission" date="2021-05" db="EMBL/GenBank/DDBJ databases">
        <authorList>
            <person name="Alioto T."/>
            <person name="Alioto T."/>
            <person name="Gomez Garrido J."/>
        </authorList>
    </citation>
    <scope>NUCLEOTIDE SEQUENCE</scope>
</reference>
<proteinExistence type="predicted"/>
<evidence type="ECO:0000313" key="1">
    <source>
        <dbReference type="EMBL" id="CAG6627354.1"/>
    </source>
</evidence>